<feature type="compositionally biased region" description="Basic and acidic residues" evidence="1">
    <location>
        <begin position="9"/>
        <end position="28"/>
    </location>
</feature>
<keyword evidence="3" id="KW-1185">Reference proteome</keyword>
<proteinExistence type="predicted"/>
<accession>A0AA40E0E7</accession>
<evidence type="ECO:0000313" key="2">
    <source>
        <dbReference type="EMBL" id="KAK0719676.1"/>
    </source>
</evidence>
<comment type="caution">
    <text evidence="2">The sequence shown here is derived from an EMBL/GenBank/DDBJ whole genome shotgun (WGS) entry which is preliminary data.</text>
</comment>
<feature type="region of interest" description="Disordered" evidence="1">
    <location>
        <begin position="1"/>
        <end position="28"/>
    </location>
</feature>
<name>A0AA40E0E7_9PEZI</name>
<dbReference type="Proteomes" id="UP001172102">
    <property type="component" value="Unassembled WGS sequence"/>
</dbReference>
<organism evidence="2 3">
    <name type="scientific">Lasiosphaeris hirsuta</name>
    <dbReference type="NCBI Taxonomy" id="260670"/>
    <lineage>
        <taxon>Eukaryota</taxon>
        <taxon>Fungi</taxon>
        <taxon>Dikarya</taxon>
        <taxon>Ascomycota</taxon>
        <taxon>Pezizomycotina</taxon>
        <taxon>Sordariomycetes</taxon>
        <taxon>Sordariomycetidae</taxon>
        <taxon>Sordariales</taxon>
        <taxon>Lasiosphaeriaceae</taxon>
        <taxon>Lasiosphaeris</taxon>
    </lineage>
</organism>
<reference evidence="2" key="1">
    <citation type="submission" date="2023-06" db="EMBL/GenBank/DDBJ databases">
        <title>Genome-scale phylogeny and comparative genomics of the fungal order Sordariales.</title>
        <authorList>
            <consortium name="Lawrence Berkeley National Laboratory"/>
            <person name="Hensen N."/>
            <person name="Bonometti L."/>
            <person name="Westerberg I."/>
            <person name="Brannstrom I.O."/>
            <person name="Guillou S."/>
            <person name="Cros-Aarteil S."/>
            <person name="Calhoun S."/>
            <person name="Haridas S."/>
            <person name="Kuo A."/>
            <person name="Mondo S."/>
            <person name="Pangilinan J."/>
            <person name="Riley R."/>
            <person name="Labutti K."/>
            <person name="Andreopoulos B."/>
            <person name="Lipzen A."/>
            <person name="Chen C."/>
            <person name="Yanf M."/>
            <person name="Daum C."/>
            <person name="Ng V."/>
            <person name="Clum A."/>
            <person name="Steindorff A."/>
            <person name="Ohm R."/>
            <person name="Martin F."/>
            <person name="Silar P."/>
            <person name="Natvig D."/>
            <person name="Lalanne C."/>
            <person name="Gautier V."/>
            <person name="Ament-Velasquez S.L."/>
            <person name="Kruys A."/>
            <person name="Hutchinson M.I."/>
            <person name="Powell A.J."/>
            <person name="Barry K."/>
            <person name="Miller A.N."/>
            <person name="Grigoriev I.V."/>
            <person name="Debuchy R."/>
            <person name="Gladieux P."/>
            <person name="Thoren M.H."/>
            <person name="Johannesson H."/>
        </authorList>
    </citation>
    <scope>NUCLEOTIDE SEQUENCE</scope>
    <source>
        <strain evidence="2">SMH4607-1</strain>
    </source>
</reference>
<protein>
    <submittedName>
        <fullName evidence="2">Uncharacterized protein</fullName>
    </submittedName>
</protein>
<dbReference type="EMBL" id="JAUKUA010000003">
    <property type="protein sequence ID" value="KAK0719676.1"/>
    <property type="molecule type" value="Genomic_DNA"/>
</dbReference>
<sequence>MRTPLVTETAHDIASRRQPETRRRDVDTDARGRRYLVSAATARLLHSMMGCTTLPVGEWQNGNEADGRLPRCVPSRSFCAWCSFLSSLSSWCRDVACLTTRLHPPEPLSTNCHAAGVLPSARCVLPCVQEFSSSPQIKRQPSNTYRSWRAPLSRNISPSCLSTASATPKTCGESCRCCQMFLIALPAAWHEDIPKSNLQCQESEGQEAS</sequence>
<evidence type="ECO:0000256" key="1">
    <source>
        <dbReference type="SAM" id="MobiDB-lite"/>
    </source>
</evidence>
<gene>
    <name evidence="2" type="ORF">B0H67DRAFT_160158</name>
</gene>
<dbReference type="AlphaFoldDB" id="A0AA40E0E7"/>
<evidence type="ECO:0000313" key="3">
    <source>
        <dbReference type="Proteomes" id="UP001172102"/>
    </source>
</evidence>